<sequence>MSWNTVHDGREAFLACMRAFCAPGTPVELPARPRVCTHPELDCAAAILLGLLDRGLALAVSGPDPAPGVAARVMADTGAGCADIPDADWVLVHGPAADAVARARRGTRLAPESGATLVVASNSTPIPVTIAGPGVAAPARVLLPLDAVTAHALIAANSAPPLGVDLLITTANCVIGLPRSVALEVA</sequence>
<reference evidence="1 2" key="1">
    <citation type="submission" date="2012-10" db="EMBL/GenBank/DDBJ databases">
        <title>The draft sequence of the Mycobacterium pheli genome.</title>
        <authorList>
            <person name="Pettersson B.M.F."/>
            <person name="Das S."/>
            <person name="Dasgupta S."/>
            <person name="Bhattacharya A."/>
            <person name="Kirsebom L.A."/>
        </authorList>
    </citation>
    <scope>NUCLEOTIDE SEQUENCE [LARGE SCALE GENOMIC DNA]</scope>
    <source>
        <strain evidence="1 2">CCUG 21000</strain>
    </source>
</reference>
<dbReference type="InterPro" id="IPR008772">
    <property type="entry name" value="Phosphonate_metab_PhnH"/>
</dbReference>
<accession>A0A5N5UZD2</accession>
<dbReference type="GO" id="GO:0019634">
    <property type="term" value="P:organic phosphonate metabolic process"/>
    <property type="evidence" value="ECO:0007669"/>
    <property type="project" value="InterPro"/>
</dbReference>
<dbReference type="GO" id="GO:0016829">
    <property type="term" value="F:lyase activity"/>
    <property type="evidence" value="ECO:0007669"/>
    <property type="project" value="UniProtKB-KW"/>
</dbReference>
<name>A0A5N5UZD2_MYCPH</name>
<dbReference type="EMBL" id="ANBP01000020">
    <property type="protein sequence ID" value="KAB7754991.1"/>
    <property type="molecule type" value="Genomic_DNA"/>
</dbReference>
<keyword evidence="2" id="KW-1185">Reference proteome</keyword>
<dbReference type="RefSeq" id="WP_003891302.1">
    <property type="nucleotide sequence ID" value="NZ_ANBO01000018.1"/>
</dbReference>
<gene>
    <name evidence="1" type="ORF">MPHL21000_14445</name>
</gene>
<organism evidence="1 2">
    <name type="scientific">Mycolicibacterium phlei DSM 43239 = CCUG 21000</name>
    <dbReference type="NCBI Taxonomy" id="1226750"/>
    <lineage>
        <taxon>Bacteria</taxon>
        <taxon>Bacillati</taxon>
        <taxon>Actinomycetota</taxon>
        <taxon>Actinomycetes</taxon>
        <taxon>Mycobacteriales</taxon>
        <taxon>Mycobacteriaceae</taxon>
        <taxon>Mycolicibacterium</taxon>
    </lineage>
</organism>
<dbReference type="Pfam" id="PF05845">
    <property type="entry name" value="PhnH"/>
    <property type="match status" value="1"/>
</dbReference>
<dbReference type="GeneID" id="74302615"/>
<dbReference type="Proteomes" id="UP000325690">
    <property type="component" value="Unassembled WGS sequence"/>
</dbReference>
<proteinExistence type="predicted"/>
<dbReference type="AlphaFoldDB" id="A0A5N5UZD2"/>
<protein>
    <submittedName>
        <fullName evidence="1">Phosphonate C-P lyase system protein PhnH</fullName>
    </submittedName>
</protein>
<dbReference type="SUPFAM" id="SSF159709">
    <property type="entry name" value="PhnH-like"/>
    <property type="match status" value="1"/>
</dbReference>
<dbReference type="InterPro" id="IPR038058">
    <property type="entry name" value="PhnH-like_sp"/>
</dbReference>
<dbReference type="Gene3D" id="3.40.50.11310">
    <property type="entry name" value="Bacterial phosphonate metabolism protein PhnH"/>
    <property type="match status" value="1"/>
</dbReference>
<evidence type="ECO:0000313" key="2">
    <source>
        <dbReference type="Proteomes" id="UP000325690"/>
    </source>
</evidence>
<evidence type="ECO:0000313" key="1">
    <source>
        <dbReference type="EMBL" id="KAB7754991.1"/>
    </source>
</evidence>
<keyword evidence="1" id="KW-0456">Lyase</keyword>
<comment type="caution">
    <text evidence="1">The sequence shown here is derived from an EMBL/GenBank/DDBJ whole genome shotgun (WGS) entry which is preliminary data.</text>
</comment>